<dbReference type="Gene3D" id="2.60.40.1180">
    <property type="entry name" value="Golgi alpha-mannosidase II"/>
    <property type="match status" value="1"/>
</dbReference>
<sequence length="105" mass="11948">MYGTRPWIQAEGVAISSEDGIPLRFVKKEEKIYAFLLSRPRSRKLVLKPFDSVLKARGSTSIEMLGEGQLKWSQTSHGIEVELPRYLYPSPAYIVKIEPAPEIEK</sequence>
<dbReference type="AlphaFoldDB" id="A0A7J2U4I1"/>
<dbReference type="InterPro" id="IPR031919">
    <property type="entry name" value="Fucosidase_C"/>
</dbReference>
<comment type="caution">
    <text evidence="2">The sequence shown here is derived from an EMBL/GenBank/DDBJ whole genome shotgun (WGS) entry which is preliminary data.</text>
</comment>
<evidence type="ECO:0000259" key="1">
    <source>
        <dbReference type="Pfam" id="PF16757"/>
    </source>
</evidence>
<organism evidence="2">
    <name type="scientific">Ignisphaera aggregans</name>
    <dbReference type="NCBI Taxonomy" id="334771"/>
    <lineage>
        <taxon>Archaea</taxon>
        <taxon>Thermoproteota</taxon>
        <taxon>Thermoprotei</taxon>
        <taxon>Desulfurococcales</taxon>
        <taxon>Desulfurococcaceae</taxon>
        <taxon>Ignisphaera</taxon>
    </lineage>
</organism>
<reference evidence="2" key="1">
    <citation type="journal article" date="2020" name="mSystems">
        <title>Genome- and Community-Level Interaction Insights into Carbon Utilization and Element Cycling Functions of Hydrothermarchaeota in Hydrothermal Sediment.</title>
        <authorList>
            <person name="Zhou Z."/>
            <person name="Liu Y."/>
            <person name="Xu W."/>
            <person name="Pan J."/>
            <person name="Luo Z.H."/>
            <person name="Li M."/>
        </authorList>
    </citation>
    <scope>NUCLEOTIDE SEQUENCE [LARGE SCALE GENOMIC DNA]</scope>
    <source>
        <strain evidence="2">SpSt-125</strain>
    </source>
</reference>
<dbReference type="EMBL" id="DSEU01000052">
    <property type="protein sequence ID" value="HEM67479.1"/>
    <property type="molecule type" value="Genomic_DNA"/>
</dbReference>
<gene>
    <name evidence="2" type="ORF">ENO26_07965</name>
</gene>
<name>A0A7J2U4I1_9CREN</name>
<dbReference type="Pfam" id="PF16757">
    <property type="entry name" value="Fucosidase_C"/>
    <property type="match status" value="1"/>
</dbReference>
<dbReference type="InterPro" id="IPR013780">
    <property type="entry name" value="Glyco_hydro_b"/>
</dbReference>
<evidence type="ECO:0000313" key="2">
    <source>
        <dbReference type="EMBL" id="HEM67479.1"/>
    </source>
</evidence>
<proteinExistence type="predicted"/>
<accession>A0A7J2U4I1</accession>
<feature type="domain" description="Alpha-L-fucosidase C-terminal" evidence="1">
    <location>
        <begin position="25"/>
        <end position="97"/>
    </location>
</feature>
<protein>
    <recommendedName>
        <fullName evidence="1">Alpha-L-fucosidase C-terminal domain-containing protein</fullName>
    </recommendedName>
</protein>